<name>S7N7R2_MYOBR</name>
<accession>S7N7R2</accession>
<proteinExistence type="predicted"/>
<sequence>MELHHERCHYCPERKDRNAIMLSVFGGVSEKGSLAKERNSDTFLSNLVRTALACFLLRVPHEVCKTHQKEKTDRVDEKHAKSPGRECFVAKLLCWRCEGPARPRKETSPLC</sequence>
<protein>
    <submittedName>
        <fullName evidence="1">Uncharacterized protein</fullName>
    </submittedName>
</protein>
<evidence type="ECO:0000313" key="2">
    <source>
        <dbReference type="Proteomes" id="UP000052978"/>
    </source>
</evidence>
<dbReference type="AlphaFoldDB" id="S7N7R2"/>
<evidence type="ECO:0000313" key="1">
    <source>
        <dbReference type="EMBL" id="EPQ13174.1"/>
    </source>
</evidence>
<keyword evidence="2" id="KW-1185">Reference proteome</keyword>
<dbReference type="EMBL" id="KE163676">
    <property type="protein sequence ID" value="EPQ13174.1"/>
    <property type="molecule type" value="Genomic_DNA"/>
</dbReference>
<gene>
    <name evidence="1" type="ORF">D623_10020742</name>
</gene>
<organism evidence="1 2">
    <name type="scientific">Myotis brandtii</name>
    <name type="common">Brandt's bat</name>
    <dbReference type="NCBI Taxonomy" id="109478"/>
    <lineage>
        <taxon>Eukaryota</taxon>
        <taxon>Metazoa</taxon>
        <taxon>Chordata</taxon>
        <taxon>Craniata</taxon>
        <taxon>Vertebrata</taxon>
        <taxon>Euteleostomi</taxon>
        <taxon>Mammalia</taxon>
        <taxon>Eutheria</taxon>
        <taxon>Laurasiatheria</taxon>
        <taxon>Chiroptera</taxon>
        <taxon>Yangochiroptera</taxon>
        <taxon>Vespertilionidae</taxon>
        <taxon>Myotis</taxon>
    </lineage>
</organism>
<dbReference type="Proteomes" id="UP000052978">
    <property type="component" value="Unassembled WGS sequence"/>
</dbReference>
<reference evidence="1 2" key="1">
    <citation type="journal article" date="2013" name="Nat. Commun.">
        <title>Genome analysis reveals insights into physiology and longevity of the Brandt's bat Myotis brandtii.</title>
        <authorList>
            <person name="Seim I."/>
            <person name="Fang X."/>
            <person name="Xiong Z."/>
            <person name="Lobanov A.V."/>
            <person name="Huang Z."/>
            <person name="Ma S."/>
            <person name="Feng Y."/>
            <person name="Turanov A.A."/>
            <person name="Zhu Y."/>
            <person name="Lenz T.L."/>
            <person name="Gerashchenko M.V."/>
            <person name="Fan D."/>
            <person name="Hee Yim S."/>
            <person name="Yao X."/>
            <person name="Jordan D."/>
            <person name="Xiong Y."/>
            <person name="Ma Y."/>
            <person name="Lyapunov A.N."/>
            <person name="Chen G."/>
            <person name="Kulakova O.I."/>
            <person name="Sun Y."/>
            <person name="Lee S.G."/>
            <person name="Bronson R.T."/>
            <person name="Moskalev A.A."/>
            <person name="Sunyaev S.R."/>
            <person name="Zhang G."/>
            <person name="Krogh A."/>
            <person name="Wang J."/>
            <person name="Gladyshev V.N."/>
        </authorList>
    </citation>
    <scope>NUCLEOTIDE SEQUENCE [LARGE SCALE GENOMIC DNA]</scope>
</reference>